<evidence type="ECO:0000313" key="4">
    <source>
        <dbReference type="Proteomes" id="UP000800235"/>
    </source>
</evidence>
<feature type="compositionally biased region" description="Low complexity" evidence="2">
    <location>
        <begin position="211"/>
        <end position="220"/>
    </location>
</feature>
<dbReference type="InterPro" id="IPR036770">
    <property type="entry name" value="Ankyrin_rpt-contain_sf"/>
</dbReference>
<dbReference type="Gene3D" id="1.25.40.20">
    <property type="entry name" value="Ankyrin repeat-containing domain"/>
    <property type="match status" value="5"/>
</dbReference>
<accession>A0A9P4NPI2</accession>
<dbReference type="SMART" id="SM00248">
    <property type="entry name" value="ANK"/>
    <property type="match status" value="12"/>
</dbReference>
<feature type="compositionally biased region" description="Basic and acidic residues" evidence="2">
    <location>
        <begin position="254"/>
        <end position="273"/>
    </location>
</feature>
<sequence>MAIKKGKETLLELCTRAAILGNSISVRMLEYLSTAKNLPPGFKELAAEFLDLSRILWSIEAGLMEASQTRNKFPVAMVEELDGKFRKTNDDFVVLNQILLKYLDYETRGTFGRLQKGWRVMFSSADINKVRESLAKNRDALRMSSMVFRWSLGEAKADGSFGIGYTGLVAALERMNKTQSTVVIPPLSPAFQDKLDLPPLQLSPVPVVDKRPSLSLLPRSDSYNPPAASDEPRPDLYGASSILSSVHTDPSGVTHHESPLSRENYSEKSVHHERPLIREAYSNRSIHNDSPLHRETYSDRSSHTLLDDTLHNTLKAFAYPTQFLRLKADASTVTRWTPRPMPGAKSLASRSALMNAVQDQDHSKVERLLDSGVGSKDPNFLIQACVARNEEGTRLILAFGADPDAADSSGFIEGARLLIKYGADPNLQAGSDAESPLDLAIGENNFELVHLYLIGKTVLLKTITTTAPAKFLQLLLDYGTDPNCKDREGSTALFASIQAGRIDLMAHLLDHKANPNLPGPKHPLWPSTYRPEALQLLLSRGADSKKSPGVMELAASIKNIDSISILLNAGVSPNVKKDGIYTPLCSSIRDNSVEIVTLLLSKGADPNLPAAEYPAFKCITHDRLHILPQLVAAGANLHEPKGIVETAVAHNHMVALKYLIKNGVNLNDRTIREDRTEIVDLLLASGADPNIRGEDWPIAMAVKRPTVLKKLLTTTTNPSAVRGIIEMAVVANELESIKMLLDAGVSVEVKTGGVFSPLTTALREDRTDLVRFLLYEAHADPNAPGEHLPIIKAIRRCRGKDTECIEMLLERGADVNKMYRGWSAVLQAVESGNSKVLKLLIELGNGIDLNVRDAESGKTVKEIVNERGWDEACKLLFTDTPGQVSGAV</sequence>
<dbReference type="PANTHER" id="PTHR46224">
    <property type="entry name" value="ANKYRIN REPEAT FAMILY PROTEIN"/>
    <property type="match status" value="1"/>
</dbReference>
<feature type="repeat" description="ANK" evidence="1">
    <location>
        <begin position="820"/>
        <end position="852"/>
    </location>
</feature>
<dbReference type="PROSITE" id="PS50088">
    <property type="entry name" value="ANK_REPEAT"/>
    <property type="match status" value="1"/>
</dbReference>
<keyword evidence="4" id="KW-1185">Reference proteome</keyword>
<evidence type="ECO:0000313" key="3">
    <source>
        <dbReference type="EMBL" id="KAF2429033.1"/>
    </source>
</evidence>
<proteinExistence type="predicted"/>
<feature type="region of interest" description="Disordered" evidence="2">
    <location>
        <begin position="211"/>
        <end position="273"/>
    </location>
</feature>
<protein>
    <submittedName>
        <fullName evidence="3">Ankyrin</fullName>
    </submittedName>
</protein>
<dbReference type="Proteomes" id="UP000800235">
    <property type="component" value="Unassembled WGS sequence"/>
</dbReference>
<name>A0A9P4NPI2_9PEZI</name>
<dbReference type="OrthoDB" id="426293at2759"/>
<dbReference type="InterPro" id="IPR051616">
    <property type="entry name" value="Cul2-RING_E3_ligase_SR"/>
</dbReference>
<reference evidence="3" key="1">
    <citation type="journal article" date="2020" name="Stud. Mycol.">
        <title>101 Dothideomycetes genomes: a test case for predicting lifestyles and emergence of pathogens.</title>
        <authorList>
            <person name="Haridas S."/>
            <person name="Albert R."/>
            <person name="Binder M."/>
            <person name="Bloem J."/>
            <person name="Labutti K."/>
            <person name="Salamov A."/>
            <person name="Andreopoulos B."/>
            <person name="Baker S."/>
            <person name="Barry K."/>
            <person name="Bills G."/>
            <person name="Bluhm B."/>
            <person name="Cannon C."/>
            <person name="Castanera R."/>
            <person name="Culley D."/>
            <person name="Daum C."/>
            <person name="Ezra D."/>
            <person name="Gonzalez J."/>
            <person name="Henrissat B."/>
            <person name="Kuo A."/>
            <person name="Liang C."/>
            <person name="Lipzen A."/>
            <person name="Lutzoni F."/>
            <person name="Magnuson J."/>
            <person name="Mondo S."/>
            <person name="Nolan M."/>
            <person name="Ohm R."/>
            <person name="Pangilinan J."/>
            <person name="Park H.-J."/>
            <person name="Ramirez L."/>
            <person name="Alfaro M."/>
            <person name="Sun H."/>
            <person name="Tritt A."/>
            <person name="Yoshinaga Y."/>
            <person name="Zwiers L.-H."/>
            <person name="Turgeon B."/>
            <person name="Goodwin S."/>
            <person name="Spatafora J."/>
            <person name="Crous P."/>
            <person name="Grigoriev I."/>
        </authorList>
    </citation>
    <scope>NUCLEOTIDE SEQUENCE</scope>
    <source>
        <strain evidence="3">CBS 130266</strain>
    </source>
</reference>
<dbReference type="SUPFAM" id="SSF48403">
    <property type="entry name" value="Ankyrin repeat"/>
    <property type="match status" value="2"/>
</dbReference>
<dbReference type="PANTHER" id="PTHR46224:SF64">
    <property type="entry name" value="IQ MOTIF AND ANKYRIN REPEAT DOMAIN-CONTAINING PROTEIN 1"/>
    <property type="match status" value="1"/>
</dbReference>
<dbReference type="Pfam" id="PF12796">
    <property type="entry name" value="Ank_2"/>
    <property type="match status" value="2"/>
</dbReference>
<dbReference type="AlphaFoldDB" id="A0A9P4NPI2"/>
<dbReference type="EMBL" id="MU007050">
    <property type="protein sequence ID" value="KAF2429033.1"/>
    <property type="molecule type" value="Genomic_DNA"/>
</dbReference>
<keyword evidence="1" id="KW-0040">ANK repeat</keyword>
<gene>
    <name evidence="3" type="ORF">EJ08DRAFT_688508</name>
</gene>
<comment type="caution">
    <text evidence="3">The sequence shown here is derived from an EMBL/GenBank/DDBJ whole genome shotgun (WGS) entry which is preliminary data.</text>
</comment>
<evidence type="ECO:0000256" key="2">
    <source>
        <dbReference type="SAM" id="MobiDB-lite"/>
    </source>
</evidence>
<organism evidence="3 4">
    <name type="scientific">Tothia fuscella</name>
    <dbReference type="NCBI Taxonomy" id="1048955"/>
    <lineage>
        <taxon>Eukaryota</taxon>
        <taxon>Fungi</taxon>
        <taxon>Dikarya</taxon>
        <taxon>Ascomycota</taxon>
        <taxon>Pezizomycotina</taxon>
        <taxon>Dothideomycetes</taxon>
        <taxon>Pleosporomycetidae</taxon>
        <taxon>Venturiales</taxon>
        <taxon>Cylindrosympodiaceae</taxon>
        <taxon>Tothia</taxon>
    </lineage>
</organism>
<evidence type="ECO:0000256" key="1">
    <source>
        <dbReference type="PROSITE-ProRule" id="PRU00023"/>
    </source>
</evidence>
<dbReference type="InterPro" id="IPR002110">
    <property type="entry name" value="Ankyrin_rpt"/>
</dbReference>